<protein>
    <submittedName>
        <fullName evidence="2">Uncharacterized protein</fullName>
    </submittedName>
</protein>
<sequence>MGSGGSRGKKIAPASVTEVTIYRPKKDGSERDQKGDGPSVKPFKIQKLANFSRSWNGARPDCHSEGHDSDFSLDDDDDIDVELDRVMAEYENRRFNSKKGAERKSFQRSKTYGFCNSRKTFSGDFTSTPHLKSSDVTERTRVPRNHSSVKTSDKEQSWKSTHYVPNTCSGIAFQDPMALDGSEGQGLAEETVLVPGCCDAPDLTMPVILYNGSEEDLMETIEREFS</sequence>
<name>A0A8T3DHJ7_9TELE</name>
<feature type="compositionally biased region" description="Basic and acidic residues" evidence="1">
    <location>
        <begin position="60"/>
        <end position="70"/>
    </location>
</feature>
<dbReference type="OrthoDB" id="9950695at2759"/>
<evidence type="ECO:0000313" key="3">
    <source>
        <dbReference type="Proteomes" id="UP000829720"/>
    </source>
</evidence>
<reference evidence="2" key="1">
    <citation type="submission" date="2021-01" db="EMBL/GenBank/DDBJ databases">
        <authorList>
            <person name="Zahm M."/>
            <person name="Roques C."/>
            <person name="Cabau C."/>
            <person name="Klopp C."/>
            <person name="Donnadieu C."/>
            <person name="Jouanno E."/>
            <person name="Lampietro C."/>
            <person name="Louis A."/>
            <person name="Herpin A."/>
            <person name="Echchiki A."/>
            <person name="Berthelot C."/>
            <person name="Parey E."/>
            <person name="Roest-Crollius H."/>
            <person name="Braasch I."/>
            <person name="Postlethwait J."/>
            <person name="Bobe J."/>
            <person name="Montfort J."/>
            <person name="Bouchez O."/>
            <person name="Begum T."/>
            <person name="Mejri S."/>
            <person name="Adams A."/>
            <person name="Chen W.-J."/>
            <person name="Guiguen Y."/>
        </authorList>
    </citation>
    <scope>NUCLEOTIDE SEQUENCE</scope>
    <source>
        <tissue evidence="2">Blood</tissue>
    </source>
</reference>
<gene>
    <name evidence="2" type="ORF">AGOR_G00111430</name>
</gene>
<comment type="caution">
    <text evidence="2">The sequence shown here is derived from an EMBL/GenBank/DDBJ whole genome shotgun (WGS) entry which is preliminary data.</text>
</comment>
<organism evidence="2 3">
    <name type="scientific">Albula goreensis</name>
    <dbReference type="NCBI Taxonomy" id="1534307"/>
    <lineage>
        <taxon>Eukaryota</taxon>
        <taxon>Metazoa</taxon>
        <taxon>Chordata</taxon>
        <taxon>Craniata</taxon>
        <taxon>Vertebrata</taxon>
        <taxon>Euteleostomi</taxon>
        <taxon>Actinopterygii</taxon>
        <taxon>Neopterygii</taxon>
        <taxon>Teleostei</taxon>
        <taxon>Albuliformes</taxon>
        <taxon>Albulidae</taxon>
        <taxon>Albula</taxon>
    </lineage>
</organism>
<dbReference type="Proteomes" id="UP000829720">
    <property type="component" value="Unassembled WGS sequence"/>
</dbReference>
<evidence type="ECO:0000256" key="1">
    <source>
        <dbReference type="SAM" id="MobiDB-lite"/>
    </source>
</evidence>
<feature type="compositionally biased region" description="Basic and acidic residues" evidence="1">
    <location>
        <begin position="24"/>
        <end position="35"/>
    </location>
</feature>
<dbReference type="EMBL" id="JAERUA010000009">
    <property type="protein sequence ID" value="KAI1895892.1"/>
    <property type="molecule type" value="Genomic_DNA"/>
</dbReference>
<feature type="region of interest" description="Disordered" evidence="1">
    <location>
        <begin position="1"/>
        <end position="76"/>
    </location>
</feature>
<proteinExistence type="predicted"/>
<feature type="compositionally biased region" description="Basic and acidic residues" evidence="1">
    <location>
        <begin position="132"/>
        <end position="141"/>
    </location>
</feature>
<dbReference type="AlphaFoldDB" id="A0A8T3DHJ7"/>
<keyword evidence="3" id="KW-1185">Reference proteome</keyword>
<feature type="region of interest" description="Disordered" evidence="1">
    <location>
        <begin position="129"/>
        <end position="158"/>
    </location>
</feature>
<evidence type="ECO:0000313" key="2">
    <source>
        <dbReference type="EMBL" id="KAI1895892.1"/>
    </source>
</evidence>
<accession>A0A8T3DHJ7</accession>